<sequence>ALDWKSNEYCKQTVQRDA</sequence>
<feature type="non-terminal residue" evidence="1">
    <location>
        <position position="1"/>
    </location>
</feature>
<protein>
    <submittedName>
        <fullName evidence="1">Uncharacterized protein</fullName>
    </submittedName>
</protein>
<accession>A0A9Q9C4J3</accession>
<dbReference type="AlphaFoldDB" id="A0A9Q9C4J3"/>
<proteinExistence type="predicted"/>
<evidence type="ECO:0000313" key="2">
    <source>
        <dbReference type="Proteomes" id="UP001059546"/>
    </source>
</evidence>
<dbReference type="EMBL" id="CP075155">
    <property type="protein sequence ID" value="UTX44026.1"/>
    <property type="molecule type" value="Genomic_DNA"/>
</dbReference>
<gene>
    <name evidence="1" type="ORF">GPU96_09g18060</name>
</gene>
<organism evidence="1 2">
    <name type="scientific">Encephalitozoon hellem</name>
    <name type="common">Microsporidian parasite</name>
    <dbReference type="NCBI Taxonomy" id="27973"/>
    <lineage>
        <taxon>Eukaryota</taxon>
        <taxon>Fungi</taxon>
        <taxon>Fungi incertae sedis</taxon>
        <taxon>Microsporidia</taxon>
        <taxon>Unikaryonidae</taxon>
        <taxon>Encephalitozoon</taxon>
    </lineage>
</organism>
<dbReference type="Proteomes" id="UP001059546">
    <property type="component" value="Chromosome IX"/>
</dbReference>
<name>A0A9Q9C4J3_ENCHE</name>
<reference evidence="1" key="1">
    <citation type="submission" date="2021-05" db="EMBL/GenBank/DDBJ databases">
        <title>Encephalitozoon hellem ATCC 50604 Complete Genome.</title>
        <authorList>
            <person name="Mascarenhas dos Santos A.C."/>
            <person name="Julian A.T."/>
            <person name="Pombert J.-F."/>
        </authorList>
    </citation>
    <scope>NUCLEOTIDE SEQUENCE</scope>
    <source>
        <strain evidence="1">ATCC 50604</strain>
    </source>
</reference>
<evidence type="ECO:0000313" key="1">
    <source>
        <dbReference type="EMBL" id="UTX44026.1"/>
    </source>
</evidence>